<evidence type="ECO:0000313" key="10">
    <source>
        <dbReference type="EMBL" id="SCU70057.1"/>
    </source>
</evidence>
<reference evidence="10" key="1">
    <citation type="submission" date="2016-09" db="EMBL/GenBank/DDBJ databases">
        <authorList>
            <person name="Hebert L."/>
            <person name="Moumen B."/>
        </authorList>
    </citation>
    <scope>NUCLEOTIDE SEQUENCE [LARGE SCALE GENOMIC DNA]</scope>
    <source>
        <strain evidence="10">OVI</strain>
    </source>
</reference>
<organism evidence="10 11">
    <name type="scientific">Trypanosoma equiperdum</name>
    <dbReference type="NCBI Taxonomy" id="5694"/>
    <lineage>
        <taxon>Eukaryota</taxon>
        <taxon>Discoba</taxon>
        <taxon>Euglenozoa</taxon>
        <taxon>Kinetoplastea</taxon>
        <taxon>Metakinetoplastina</taxon>
        <taxon>Trypanosomatida</taxon>
        <taxon>Trypanosomatidae</taxon>
        <taxon>Trypanosoma</taxon>
    </lineage>
</organism>
<keyword evidence="11" id="KW-1185">Reference proteome</keyword>
<evidence type="ECO:0000256" key="1">
    <source>
        <dbReference type="ARBA" id="ARBA00004653"/>
    </source>
</evidence>
<keyword evidence="7" id="KW-0333">Golgi apparatus</keyword>
<evidence type="ECO:0000256" key="4">
    <source>
        <dbReference type="ARBA" id="ARBA00022692"/>
    </source>
</evidence>
<keyword evidence="5" id="KW-0653">Protein transport</keyword>
<dbReference type="GeneID" id="92375566"/>
<feature type="transmembrane region" description="Helical" evidence="9">
    <location>
        <begin position="83"/>
        <end position="99"/>
    </location>
</feature>
<evidence type="ECO:0000256" key="9">
    <source>
        <dbReference type="SAM" id="Phobius"/>
    </source>
</evidence>
<dbReference type="AlphaFoldDB" id="A0A1G4IDF5"/>
<dbReference type="Proteomes" id="UP000195570">
    <property type="component" value="Unassembled WGS sequence"/>
</dbReference>
<proteinExistence type="inferred from homology"/>
<evidence type="ECO:0000256" key="8">
    <source>
        <dbReference type="ARBA" id="ARBA00023136"/>
    </source>
</evidence>
<dbReference type="RefSeq" id="XP_067080933.1">
    <property type="nucleotide sequence ID" value="XM_067224832.1"/>
</dbReference>
<dbReference type="InterPro" id="IPR019185">
    <property type="entry name" value="Integral_membrane_SYS1-rel"/>
</dbReference>
<dbReference type="VEuPathDB" id="TriTrypDB:TEOVI_000162600"/>
<dbReference type="GO" id="GO:0005829">
    <property type="term" value="C:cytosol"/>
    <property type="evidence" value="ECO:0007669"/>
    <property type="project" value="GOC"/>
</dbReference>
<evidence type="ECO:0000313" key="11">
    <source>
        <dbReference type="Proteomes" id="UP000195570"/>
    </source>
</evidence>
<keyword evidence="3" id="KW-0813">Transport</keyword>
<feature type="transmembrane region" description="Helical" evidence="9">
    <location>
        <begin position="20"/>
        <end position="43"/>
    </location>
</feature>
<evidence type="ECO:0000256" key="3">
    <source>
        <dbReference type="ARBA" id="ARBA00022448"/>
    </source>
</evidence>
<evidence type="ECO:0000256" key="6">
    <source>
        <dbReference type="ARBA" id="ARBA00022989"/>
    </source>
</evidence>
<dbReference type="GO" id="GO:0006895">
    <property type="term" value="P:Golgi to endosome transport"/>
    <property type="evidence" value="ECO:0007669"/>
    <property type="project" value="TreeGrafter"/>
</dbReference>
<evidence type="ECO:0000256" key="7">
    <source>
        <dbReference type="ARBA" id="ARBA00023034"/>
    </source>
</evidence>
<keyword evidence="4 9" id="KW-0812">Transmembrane</keyword>
<keyword evidence="8 9" id="KW-0472">Membrane</keyword>
<gene>
    <name evidence="10" type="ORF">TEOVI_000162600</name>
</gene>
<name>A0A1G4IDF5_TRYEQ</name>
<dbReference type="PANTHER" id="PTHR12952:SF0">
    <property type="entry name" value="PROTEIN SYS1 HOMOLOG"/>
    <property type="match status" value="1"/>
</dbReference>
<protein>
    <submittedName>
        <fullName evidence="10">Integral membrane protein S linking to the trans Golgi network, putative</fullName>
    </submittedName>
</protein>
<comment type="caution">
    <text evidence="10">The sequence shown here is derived from an EMBL/GenBank/DDBJ whole genome shotgun (WGS) entry which is preliminary data.</text>
</comment>
<keyword evidence="6 9" id="KW-1133">Transmembrane helix</keyword>
<comment type="similarity">
    <text evidence="2">Belongs to the SYS1 family.</text>
</comment>
<dbReference type="PANTHER" id="PTHR12952">
    <property type="entry name" value="SYS1"/>
    <property type="match status" value="1"/>
</dbReference>
<dbReference type="Pfam" id="PF09801">
    <property type="entry name" value="SYS1"/>
    <property type="match status" value="1"/>
</dbReference>
<accession>A0A1G4IDF5</accession>
<evidence type="ECO:0000256" key="5">
    <source>
        <dbReference type="ARBA" id="ARBA00022927"/>
    </source>
</evidence>
<sequence length="221" mass="24466">MAIPLGASLSDPRFVSVQILHVVSAFFLIMAMVRVALGVLLLLFSHSENISYLKLLSRCFHIPLRSLFMVHVEDMADGSASRFFFMHVMTALVVSYPLAHTIQRRKFALDFAFTTYVIYFFFCCLVGWRVTGGGFAWWLSVVSGFGITCGMTAVICRRRELQDIILASSPVTSRAVGGNGAYRARENVGNPAKTSVERSALLNSGQTDSVPTRAAWRNDLV</sequence>
<dbReference type="GO" id="GO:0043001">
    <property type="term" value="P:Golgi to plasma membrane protein transport"/>
    <property type="evidence" value="ECO:0007669"/>
    <property type="project" value="TreeGrafter"/>
</dbReference>
<comment type="subcellular location">
    <subcellularLocation>
        <location evidence="1">Golgi apparatus membrane</location>
        <topology evidence="1">Multi-pass membrane protein</topology>
    </subcellularLocation>
</comment>
<evidence type="ECO:0000256" key="2">
    <source>
        <dbReference type="ARBA" id="ARBA00008160"/>
    </source>
</evidence>
<dbReference type="GO" id="GO:0034067">
    <property type="term" value="P:protein localization to Golgi apparatus"/>
    <property type="evidence" value="ECO:0007669"/>
    <property type="project" value="TreeGrafter"/>
</dbReference>
<dbReference type="EMBL" id="CZPT02001351">
    <property type="protein sequence ID" value="SCU70057.1"/>
    <property type="molecule type" value="Genomic_DNA"/>
</dbReference>
<feature type="transmembrane region" description="Helical" evidence="9">
    <location>
        <begin position="136"/>
        <end position="156"/>
    </location>
</feature>
<feature type="transmembrane region" description="Helical" evidence="9">
    <location>
        <begin position="111"/>
        <end position="130"/>
    </location>
</feature>
<dbReference type="GO" id="GO:0000139">
    <property type="term" value="C:Golgi membrane"/>
    <property type="evidence" value="ECO:0007669"/>
    <property type="project" value="UniProtKB-SubCell"/>
</dbReference>
<dbReference type="GO" id="GO:0005802">
    <property type="term" value="C:trans-Golgi network"/>
    <property type="evidence" value="ECO:0007669"/>
    <property type="project" value="TreeGrafter"/>
</dbReference>